<feature type="region of interest" description="Disordered" evidence="2">
    <location>
        <begin position="1"/>
        <end position="27"/>
    </location>
</feature>
<reference evidence="3" key="1">
    <citation type="journal article" date="2022" name="bioRxiv">
        <title>Sequencing and chromosome-scale assembly of the giantPleurodeles waltlgenome.</title>
        <authorList>
            <person name="Brown T."/>
            <person name="Elewa A."/>
            <person name="Iarovenko S."/>
            <person name="Subramanian E."/>
            <person name="Araus A.J."/>
            <person name="Petzold A."/>
            <person name="Susuki M."/>
            <person name="Suzuki K.-i.T."/>
            <person name="Hayashi T."/>
            <person name="Toyoda A."/>
            <person name="Oliveira C."/>
            <person name="Osipova E."/>
            <person name="Leigh N.D."/>
            <person name="Simon A."/>
            <person name="Yun M.H."/>
        </authorList>
    </citation>
    <scope>NUCLEOTIDE SEQUENCE</scope>
    <source>
        <strain evidence="3">20211129_DDA</strain>
        <tissue evidence="3">Liver</tissue>
    </source>
</reference>
<keyword evidence="1" id="KW-0175">Coiled coil</keyword>
<organism evidence="3 4">
    <name type="scientific">Pleurodeles waltl</name>
    <name type="common">Iberian ribbed newt</name>
    <dbReference type="NCBI Taxonomy" id="8319"/>
    <lineage>
        <taxon>Eukaryota</taxon>
        <taxon>Metazoa</taxon>
        <taxon>Chordata</taxon>
        <taxon>Craniata</taxon>
        <taxon>Vertebrata</taxon>
        <taxon>Euteleostomi</taxon>
        <taxon>Amphibia</taxon>
        <taxon>Batrachia</taxon>
        <taxon>Caudata</taxon>
        <taxon>Salamandroidea</taxon>
        <taxon>Salamandridae</taxon>
        <taxon>Pleurodelinae</taxon>
        <taxon>Pleurodeles</taxon>
    </lineage>
</organism>
<gene>
    <name evidence="3" type="ORF">NDU88_002264</name>
</gene>
<evidence type="ECO:0000256" key="2">
    <source>
        <dbReference type="SAM" id="MobiDB-lite"/>
    </source>
</evidence>
<keyword evidence="4" id="KW-1185">Reference proteome</keyword>
<evidence type="ECO:0000256" key="1">
    <source>
        <dbReference type="SAM" id="Coils"/>
    </source>
</evidence>
<evidence type="ECO:0000313" key="3">
    <source>
        <dbReference type="EMBL" id="KAJ1104855.1"/>
    </source>
</evidence>
<comment type="caution">
    <text evidence="3">The sequence shown here is derived from an EMBL/GenBank/DDBJ whole genome shotgun (WGS) entry which is preliminary data.</text>
</comment>
<dbReference type="Proteomes" id="UP001066276">
    <property type="component" value="Chromosome 9"/>
</dbReference>
<dbReference type="EMBL" id="JANPWB010000013">
    <property type="protein sequence ID" value="KAJ1104855.1"/>
    <property type="molecule type" value="Genomic_DNA"/>
</dbReference>
<name>A0AAV7MWW1_PLEWA</name>
<dbReference type="AlphaFoldDB" id="A0AAV7MWW1"/>
<protein>
    <submittedName>
        <fullName evidence="3">Uncharacterized protein</fullName>
    </submittedName>
</protein>
<sequence>MLTHRDRLAGEAWGSRPGSELRLRPETGCMGPTAPLKDLDYIVYPAGGLGALVRAARLARCGVPRSGGVLVHQGVTLFMAGDRYSGGDGESVLCPSSPGLVCVTYVLQGAQNRGRLQLLEQDLAQLEQDHYNAAASRTLGQIHSKLLEFQDMAIAVQHLGKYANAQMYGEGERPSSVLANLIRPHREQNVIITVQAADGSEIRDPEHIN</sequence>
<accession>A0AAV7MWW1</accession>
<evidence type="ECO:0000313" key="4">
    <source>
        <dbReference type="Proteomes" id="UP001066276"/>
    </source>
</evidence>
<feature type="coiled-coil region" evidence="1">
    <location>
        <begin position="109"/>
        <end position="136"/>
    </location>
</feature>
<proteinExistence type="predicted"/>